<evidence type="ECO:0000313" key="1">
    <source>
        <dbReference type="EMBL" id="CAH2242866.1"/>
    </source>
</evidence>
<gene>
    <name evidence="1" type="primary">jg26494</name>
    <name evidence="1" type="ORF">PAEG_LOCUS19090</name>
</gene>
<reference evidence="1" key="1">
    <citation type="submission" date="2022-03" db="EMBL/GenBank/DDBJ databases">
        <authorList>
            <person name="Lindestad O."/>
        </authorList>
    </citation>
    <scope>NUCLEOTIDE SEQUENCE</scope>
</reference>
<dbReference type="AlphaFoldDB" id="A0A8S4RVW9"/>
<dbReference type="EMBL" id="CAKXAJ010025706">
    <property type="protein sequence ID" value="CAH2242866.1"/>
    <property type="molecule type" value="Genomic_DNA"/>
</dbReference>
<organism evidence="1 2">
    <name type="scientific">Pararge aegeria aegeria</name>
    <dbReference type="NCBI Taxonomy" id="348720"/>
    <lineage>
        <taxon>Eukaryota</taxon>
        <taxon>Metazoa</taxon>
        <taxon>Ecdysozoa</taxon>
        <taxon>Arthropoda</taxon>
        <taxon>Hexapoda</taxon>
        <taxon>Insecta</taxon>
        <taxon>Pterygota</taxon>
        <taxon>Neoptera</taxon>
        <taxon>Endopterygota</taxon>
        <taxon>Lepidoptera</taxon>
        <taxon>Glossata</taxon>
        <taxon>Ditrysia</taxon>
        <taxon>Papilionoidea</taxon>
        <taxon>Nymphalidae</taxon>
        <taxon>Satyrinae</taxon>
        <taxon>Satyrini</taxon>
        <taxon>Parargina</taxon>
        <taxon>Pararge</taxon>
    </lineage>
</organism>
<sequence>MDSVYRLLSTRMDVVNGDYVQHTAPRAPPCHYQASRGFDQIKRISISIVTGSGILQISNFRRGYGNEYQDGYEGDYGGSYRRRFGGLFDGSYGRTHGRKYRGKNGYGQGSGCSTGNCADKITNIGNGSNNTNTVYF</sequence>
<protein>
    <submittedName>
        <fullName evidence="1">Jg26494 protein</fullName>
    </submittedName>
</protein>
<comment type="caution">
    <text evidence="1">The sequence shown here is derived from an EMBL/GenBank/DDBJ whole genome shotgun (WGS) entry which is preliminary data.</text>
</comment>
<name>A0A8S4RVW9_9NEOP</name>
<keyword evidence="2" id="KW-1185">Reference proteome</keyword>
<evidence type="ECO:0000313" key="2">
    <source>
        <dbReference type="Proteomes" id="UP000838756"/>
    </source>
</evidence>
<accession>A0A8S4RVW9</accession>
<proteinExistence type="predicted"/>
<dbReference type="Proteomes" id="UP000838756">
    <property type="component" value="Unassembled WGS sequence"/>
</dbReference>